<keyword evidence="6 15" id="KW-0597">Phosphoprotein</keyword>
<dbReference type="CDD" id="cd00088">
    <property type="entry name" value="HPT"/>
    <property type="match status" value="1"/>
</dbReference>
<dbReference type="SMART" id="SM00086">
    <property type="entry name" value="PAC"/>
    <property type="match status" value="3"/>
</dbReference>
<evidence type="ECO:0000256" key="12">
    <source>
        <dbReference type="ARBA" id="ARBA00023012"/>
    </source>
</evidence>
<dbReference type="EC" id="2.7.13.3" evidence="3"/>
<evidence type="ECO:0000259" key="21">
    <source>
        <dbReference type="PROSITE" id="PS50113"/>
    </source>
</evidence>
<name>A0ABQ5YMQ3_9NEIS</name>
<feature type="modified residue" description="Phosphohistidine" evidence="14">
    <location>
        <position position="1027"/>
    </location>
</feature>
<dbReference type="NCBIfam" id="TIGR00229">
    <property type="entry name" value="sensory_box"/>
    <property type="match status" value="3"/>
</dbReference>
<dbReference type="InterPro" id="IPR000014">
    <property type="entry name" value="PAS"/>
</dbReference>
<feature type="domain" description="PAS" evidence="20">
    <location>
        <begin position="414"/>
        <end position="471"/>
    </location>
</feature>
<dbReference type="Gene3D" id="1.10.287.130">
    <property type="match status" value="1"/>
</dbReference>
<evidence type="ECO:0000256" key="9">
    <source>
        <dbReference type="ARBA" id="ARBA00022777"/>
    </source>
</evidence>
<dbReference type="InterPro" id="IPR001610">
    <property type="entry name" value="PAC"/>
</dbReference>
<dbReference type="InterPro" id="IPR004358">
    <property type="entry name" value="Sig_transdc_His_kin-like_C"/>
</dbReference>
<gene>
    <name evidence="23" type="ORF">GCM10007907_37530</name>
</gene>
<accession>A0ABQ5YMQ3</accession>
<dbReference type="InterPro" id="IPR000700">
    <property type="entry name" value="PAS-assoc_C"/>
</dbReference>
<keyword evidence="5" id="KW-0997">Cell inner membrane</keyword>
<proteinExistence type="predicted"/>
<keyword evidence="8 17" id="KW-0812">Transmembrane</keyword>
<dbReference type="SUPFAM" id="SSF47384">
    <property type="entry name" value="Homodimeric domain of signal transducing histidine kinase"/>
    <property type="match status" value="1"/>
</dbReference>
<evidence type="ECO:0000256" key="5">
    <source>
        <dbReference type="ARBA" id="ARBA00022519"/>
    </source>
</evidence>
<evidence type="ECO:0000313" key="24">
    <source>
        <dbReference type="Proteomes" id="UP001156706"/>
    </source>
</evidence>
<evidence type="ECO:0000256" key="1">
    <source>
        <dbReference type="ARBA" id="ARBA00000085"/>
    </source>
</evidence>
<dbReference type="PANTHER" id="PTHR43047">
    <property type="entry name" value="TWO-COMPONENT HISTIDINE PROTEIN KINASE"/>
    <property type="match status" value="1"/>
</dbReference>
<feature type="domain" description="Histidine kinase" evidence="18">
    <location>
        <begin position="578"/>
        <end position="799"/>
    </location>
</feature>
<dbReference type="SUPFAM" id="SSF47226">
    <property type="entry name" value="Histidine-containing phosphotransfer domain, HPT domain"/>
    <property type="match status" value="1"/>
</dbReference>
<feature type="domain" description="HPt" evidence="22">
    <location>
        <begin position="988"/>
        <end position="1079"/>
    </location>
</feature>
<protein>
    <recommendedName>
        <fullName evidence="3">histidine kinase</fullName>
        <ecNumber evidence="3">2.7.13.3</ecNumber>
    </recommendedName>
</protein>
<dbReference type="InterPro" id="IPR001789">
    <property type="entry name" value="Sig_transdc_resp-reg_receiver"/>
</dbReference>
<dbReference type="Pfam" id="PF00072">
    <property type="entry name" value="Response_reg"/>
    <property type="match status" value="1"/>
</dbReference>
<dbReference type="PROSITE" id="PS50894">
    <property type="entry name" value="HPT"/>
    <property type="match status" value="1"/>
</dbReference>
<evidence type="ECO:0000256" key="3">
    <source>
        <dbReference type="ARBA" id="ARBA00012438"/>
    </source>
</evidence>
<reference evidence="24" key="1">
    <citation type="journal article" date="2019" name="Int. J. Syst. Evol. Microbiol.">
        <title>The Global Catalogue of Microorganisms (GCM) 10K type strain sequencing project: providing services to taxonomists for standard genome sequencing and annotation.</title>
        <authorList>
            <consortium name="The Broad Institute Genomics Platform"/>
            <consortium name="The Broad Institute Genome Sequencing Center for Infectious Disease"/>
            <person name="Wu L."/>
            <person name="Ma J."/>
        </authorList>
    </citation>
    <scope>NUCLEOTIDE SEQUENCE [LARGE SCALE GENOMIC DNA]</scope>
    <source>
        <strain evidence="24">NBRC 110044</strain>
    </source>
</reference>
<sequence>MIAYPLHDRSGRFDGLVSATLALNKVSREVESIHPHEGATYGIYHFNTNAWLFGTSDTGTVPAFPRPDPNLPPMYVKLSQYRPTDGSSQYSVGMVRLQRFPLIVAVVEPDGGLGLAAQRQLQMMVMGTLFSLLLLGGLMYLLYRQHGRFRHNTSSLLRSIEGKDAMLKAMHEGYMVQDHAGMIVECNPQAAQILGLSQERLLLQDSIAPGLRCIRADHSHYPATDHPTARALRDGISLVDERMGVYLEDGTLRWITISVHPFRRPNEEQLCAVCTFSDITHTHELEEQVKRSTRRLQGLLDNAPDAILTVDLSSVIIDANRSVGTLFGYQPAALIGQPLEQLLPDGIAAAHGQLVRNFANEAQNGRKMAPNRKVTARHADGSLMQVEVALATFHEQSGPAFMAIIRDVRQRVKREAALQELLQGITQSPHGFLILDMEGRIQYANHAFARTTPHTIEALVGQDWMALHGDDSRPSDWLTIRQAIIEAGVWQEDVQQGNANGMDVVVRYVLSLVRDEDGLALKVVGVTEDVTNRLRVEQELEKHRSQLEDLVTERTLDLVIAKTAAEEALLSKSAFVANMSHEVRTPLNAILGFAQVLCKEVQDPLVLDRLEMIDIASQQLLAIINDILDFSKLEAGKLEIASEPVSVRAALEYAADLARSKVRHKPVEVEVRVEASVPEWVNSDPIRLRQIVGNLAANAAKFTESGEIKLCASVLTLDSGACQIRLEVSDTGIGIDPKQQNKLFQPFAQADNSITRRYGGTGLGLAICRNLATAMGGSIGLQSEPGMGSVFWVELPFGIVDCGGHTERAKQESQQLGKQPDPRFSGTLLVAEDNPMNQMLVRAMLAPLGVDPIIVEDGAAALAACKDMHFDLILMDLQMPEMDGLSATRILKSDPSTCDIPIVAMTANAFMDDRAACRMAGMADFIEKPVQLSHLVDVLGKYLVQASPQVAAQPLPRESEFRAGPLARAAAEAGLLDIERARGPVDNNAAILESALNMFVDYHAGLPKVLKSALKDGQLQDAERLAHTLKGTAYAIGASQVGVAAESLERSVRKGTPDMVEFTQLVEATHALAEVLEEARIRAKLVLDELRDLLQRNDNAAQNWIAQYGDYLVPLGDVTARRITEAIHLSQFSAALALVSENVHAE</sequence>
<keyword evidence="11 17" id="KW-1133">Transmembrane helix</keyword>
<dbReference type="InterPro" id="IPR005467">
    <property type="entry name" value="His_kinase_dom"/>
</dbReference>
<evidence type="ECO:0000256" key="8">
    <source>
        <dbReference type="ARBA" id="ARBA00022692"/>
    </source>
</evidence>
<dbReference type="Pfam" id="PF02518">
    <property type="entry name" value="HATPase_c"/>
    <property type="match status" value="1"/>
</dbReference>
<feature type="domain" description="Response regulatory" evidence="19">
    <location>
        <begin position="827"/>
        <end position="943"/>
    </location>
</feature>
<dbReference type="InterPro" id="IPR013767">
    <property type="entry name" value="PAS_fold"/>
</dbReference>
<evidence type="ECO:0000256" key="7">
    <source>
        <dbReference type="ARBA" id="ARBA00022679"/>
    </source>
</evidence>
<organism evidence="23 24">
    <name type="scientific">Chitinimonas prasina</name>
    <dbReference type="NCBI Taxonomy" id="1434937"/>
    <lineage>
        <taxon>Bacteria</taxon>
        <taxon>Pseudomonadati</taxon>
        <taxon>Pseudomonadota</taxon>
        <taxon>Betaproteobacteria</taxon>
        <taxon>Neisseriales</taxon>
        <taxon>Chitinibacteraceae</taxon>
        <taxon>Chitinimonas</taxon>
    </lineage>
</organism>
<dbReference type="Pfam" id="PF01627">
    <property type="entry name" value="Hpt"/>
    <property type="match status" value="1"/>
</dbReference>
<dbReference type="SMART" id="SM00448">
    <property type="entry name" value="REC"/>
    <property type="match status" value="1"/>
</dbReference>
<dbReference type="PROSITE" id="PS50109">
    <property type="entry name" value="HIS_KIN"/>
    <property type="match status" value="1"/>
</dbReference>
<evidence type="ECO:0000256" key="6">
    <source>
        <dbReference type="ARBA" id="ARBA00022553"/>
    </source>
</evidence>
<dbReference type="InterPro" id="IPR003594">
    <property type="entry name" value="HATPase_dom"/>
</dbReference>
<dbReference type="Pfam" id="PF00512">
    <property type="entry name" value="HisKA"/>
    <property type="match status" value="1"/>
</dbReference>
<dbReference type="Gene3D" id="1.20.120.160">
    <property type="entry name" value="HPT domain"/>
    <property type="match status" value="1"/>
</dbReference>
<dbReference type="PROSITE" id="PS50112">
    <property type="entry name" value="PAS"/>
    <property type="match status" value="3"/>
</dbReference>
<evidence type="ECO:0000259" key="22">
    <source>
        <dbReference type="PROSITE" id="PS50894"/>
    </source>
</evidence>
<feature type="modified residue" description="4-aspartylphosphate" evidence="15">
    <location>
        <position position="876"/>
    </location>
</feature>
<dbReference type="SMART" id="SM00387">
    <property type="entry name" value="HATPase_c"/>
    <property type="match status" value="1"/>
</dbReference>
<dbReference type="InterPro" id="IPR008207">
    <property type="entry name" value="Sig_transdc_His_kin_Hpt_dom"/>
</dbReference>
<dbReference type="Pfam" id="PF00989">
    <property type="entry name" value="PAS"/>
    <property type="match status" value="2"/>
</dbReference>
<dbReference type="Gene3D" id="3.30.450.20">
    <property type="entry name" value="PAS domain"/>
    <property type="match status" value="3"/>
</dbReference>
<evidence type="ECO:0000256" key="15">
    <source>
        <dbReference type="PROSITE-ProRule" id="PRU00169"/>
    </source>
</evidence>
<comment type="caution">
    <text evidence="23">The sequence shown here is derived from an EMBL/GenBank/DDBJ whole genome shotgun (WGS) entry which is preliminary data.</text>
</comment>
<evidence type="ECO:0000256" key="10">
    <source>
        <dbReference type="ARBA" id="ARBA00022840"/>
    </source>
</evidence>
<keyword evidence="4" id="KW-1003">Cell membrane</keyword>
<feature type="transmembrane region" description="Helical" evidence="17">
    <location>
        <begin position="123"/>
        <end position="143"/>
    </location>
</feature>
<evidence type="ECO:0000256" key="13">
    <source>
        <dbReference type="ARBA" id="ARBA00023136"/>
    </source>
</evidence>
<dbReference type="InterPro" id="IPR036097">
    <property type="entry name" value="HisK_dim/P_sf"/>
</dbReference>
<dbReference type="Gene3D" id="3.40.50.2300">
    <property type="match status" value="1"/>
</dbReference>
<dbReference type="CDD" id="cd00130">
    <property type="entry name" value="PAS"/>
    <property type="match status" value="3"/>
</dbReference>
<dbReference type="PANTHER" id="PTHR43047:SF64">
    <property type="entry name" value="HISTIDINE KINASE CONTAINING CHEY-HOMOLOGOUS RECEIVER DOMAIN AND PAS DOMAIN-RELATED"/>
    <property type="match status" value="1"/>
</dbReference>
<evidence type="ECO:0000313" key="23">
    <source>
        <dbReference type="EMBL" id="GLR14963.1"/>
    </source>
</evidence>
<evidence type="ECO:0000256" key="16">
    <source>
        <dbReference type="SAM" id="Coils"/>
    </source>
</evidence>
<feature type="domain" description="PAC" evidence="21">
    <location>
        <begin position="239"/>
        <end position="291"/>
    </location>
</feature>
<evidence type="ECO:0000256" key="4">
    <source>
        <dbReference type="ARBA" id="ARBA00022475"/>
    </source>
</evidence>
<evidence type="ECO:0000259" key="20">
    <source>
        <dbReference type="PROSITE" id="PS50112"/>
    </source>
</evidence>
<dbReference type="InterPro" id="IPR035965">
    <property type="entry name" value="PAS-like_dom_sf"/>
</dbReference>
<feature type="domain" description="PAC" evidence="21">
    <location>
        <begin position="490"/>
        <end position="542"/>
    </location>
</feature>
<keyword evidence="24" id="KW-1185">Reference proteome</keyword>
<dbReference type="CDD" id="cd17546">
    <property type="entry name" value="REC_hyHK_CKI1_RcsC-like"/>
    <property type="match status" value="1"/>
</dbReference>
<dbReference type="Pfam" id="PF13426">
    <property type="entry name" value="PAS_9"/>
    <property type="match status" value="1"/>
</dbReference>
<keyword evidence="16" id="KW-0175">Coiled coil</keyword>
<dbReference type="InterPro" id="IPR036641">
    <property type="entry name" value="HPT_dom_sf"/>
</dbReference>
<dbReference type="Proteomes" id="UP001156706">
    <property type="component" value="Unassembled WGS sequence"/>
</dbReference>
<keyword evidence="13 17" id="KW-0472">Membrane</keyword>
<dbReference type="SUPFAM" id="SSF55785">
    <property type="entry name" value="PYP-like sensor domain (PAS domain)"/>
    <property type="match status" value="3"/>
</dbReference>
<keyword evidence="10" id="KW-0547">Nucleotide-binding</keyword>
<keyword evidence="10" id="KW-0067">ATP-binding</keyword>
<dbReference type="CDD" id="cd00082">
    <property type="entry name" value="HisKA"/>
    <property type="match status" value="1"/>
</dbReference>
<evidence type="ECO:0000259" key="19">
    <source>
        <dbReference type="PROSITE" id="PS50110"/>
    </source>
</evidence>
<dbReference type="SUPFAM" id="SSF55874">
    <property type="entry name" value="ATPase domain of HSP90 chaperone/DNA topoisomerase II/histidine kinase"/>
    <property type="match status" value="1"/>
</dbReference>
<evidence type="ECO:0000256" key="17">
    <source>
        <dbReference type="SAM" id="Phobius"/>
    </source>
</evidence>
<comment type="catalytic activity">
    <reaction evidence="1">
        <text>ATP + protein L-histidine = ADP + protein N-phospho-L-histidine.</text>
        <dbReference type="EC" id="2.7.13.3"/>
    </reaction>
</comment>
<evidence type="ECO:0000256" key="2">
    <source>
        <dbReference type="ARBA" id="ARBA00004429"/>
    </source>
</evidence>
<evidence type="ECO:0000256" key="11">
    <source>
        <dbReference type="ARBA" id="ARBA00022989"/>
    </source>
</evidence>
<feature type="domain" description="PAS" evidence="20">
    <location>
        <begin position="166"/>
        <end position="202"/>
    </location>
</feature>
<comment type="subcellular location">
    <subcellularLocation>
        <location evidence="2">Cell inner membrane</location>
        <topology evidence="2">Multi-pass membrane protein</topology>
    </subcellularLocation>
</comment>
<dbReference type="PRINTS" id="PR00344">
    <property type="entry name" value="BCTRLSENSOR"/>
</dbReference>
<dbReference type="SMART" id="SM00091">
    <property type="entry name" value="PAS"/>
    <property type="match status" value="3"/>
</dbReference>
<dbReference type="InterPro" id="IPR011006">
    <property type="entry name" value="CheY-like_superfamily"/>
</dbReference>
<keyword evidence="12" id="KW-0902">Two-component regulatory system</keyword>
<keyword evidence="7" id="KW-0808">Transferase</keyword>
<dbReference type="EMBL" id="BSOG01000006">
    <property type="protein sequence ID" value="GLR14963.1"/>
    <property type="molecule type" value="Genomic_DNA"/>
</dbReference>
<feature type="coiled-coil region" evidence="16">
    <location>
        <begin position="1073"/>
        <end position="1103"/>
    </location>
</feature>
<evidence type="ECO:0000256" key="14">
    <source>
        <dbReference type="PROSITE-ProRule" id="PRU00110"/>
    </source>
</evidence>
<dbReference type="SMART" id="SM00388">
    <property type="entry name" value="HisKA"/>
    <property type="match status" value="1"/>
</dbReference>
<evidence type="ECO:0000259" key="18">
    <source>
        <dbReference type="PROSITE" id="PS50109"/>
    </source>
</evidence>
<keyword evidence="9" id="KW-0418">Kinase</keyword>
<dbReference type="PROSITE" id="PS50113">
    <property type="entry name" value="PAC"/>
    <property type="match status" value="2"/>
</dbReference>
<feature type="domain" description="PAS" evidence="20">
    <location>
        <begin position="292"/>
        <end position="361"/>
    </location>
</feature>
<dbReference type="CDD" id="cd16922">
    <property type="entry name" value="HATPase_EvgS-ArcB-TorS-like"/>
    <property type="match status" value="1"/>
</dbReference>
<dbReference type="SUPFAM" id="SSF52172">
    <property type="entry name" value="CheY-like"/>
    <property type="match status" value="1"/>
</dbReference>
<dbReference type="InterPro" id="IPR003661">
    <property type="entry name" value="HisK_dim/P_dom"/>
</dbReference>
<dbReference type="PROSITE" id="PS50110">
    <property type="entry name" value="RESPONSE_REGULATORY"/>
    <property type="match status" value="1"/>
</dbReference>
<dbReference type="Gene3D" id="3.30.565.10">
    <property type="entry name" value="Histidine kinase-like ATPase, C-terminal domain"/>
    <property type="match status" value="1"/>
</dbReference>
<dbReference type="InterPro" id="IPR036890">
    <property type="entry name" value="HATPase_C_sf"/>
</dbReference>